<evidence type="ECO:0000256" key="6">
    <source>
        <dbReference type="ARBA" id="ARBA00022982"/>
    </source>
</evidence>
<dbReference type="AlphaFoldDB" id="A0A376HN25"/>
<keyword evidence="8 9" id="KW-0411">Iron-sulfur</keyword>
<comment type="caution">
    <text evidence="13">The sequence shown here is derived from an EMBL/GenBank/DDBJ whole genome shotgun (WGS) entry which is preliminary data.</text>
</comment>
<keyword evidence="9" id="KW-1003">Cell membrane</keyword>
<sequence>MLKLFSAFRKNKIWDFNGGIHPPEMKTQSNGTPLRQVPLAQRFVIPLKQHIGAEGELCVSVGDKVLRGQPLTRGRGKMLPVHAPTSGTVTAIAPHSTSHPSALAELSVIIDADGEDCWIPRDGWADYRSRSREELIERIHQFGVAGLGGAGFPTGVKLQGGGDKIETLIINAAECEPYITADDRLMQDCAAQVVEGIRILAHILQPREILIGIEDNKPQAISMLRAVLADSHDISLRVIPTKYPSGGAKQLTYILTGKQVPHGGRSSDIGVLMQNVGTAYAVKRAVIDGEPITERVVTLTGEAIARPGNVWARLGTPVRHLLNDAGFCPSADQMVIMGGPLMGFTLPWLDVPVVKITNCLLAPSANELGEPQEEQSCIRCSACADACPADLLPQQLYWFSKGQQHDKATTHNIADCIECGACAWVCPSNIPLVQYFRQEKAEIAAIRQEEKRAAEAKARFEARQARLEREKAARLERHKSAAVQPAAKDKDAIAAALARVKEKQAQATQPIVIKAGERPDNSAIIAAREARKAQARAKQAELQQTNDAATVADPRKTAVEAAIARAKARKLEQQQANAEPEQQVDPRKAAVEAAIARAKARKLEQQQANAEPEEQIDPRKAAVEAAIARAKARKLEQQQQANAEPEEQVDPRKAAVEAAIARAKARKLEQQQANAEPEEQIDPRKAAVEAAIARAKARKLEQQQANAEPEEQIDPRKAAVAAAIARVQAKKAAQQKVVNED</sequence>
<dbReference type="RefSeq" id="WP_000915831.1">
    <property type="nucleotide sequence ID" value="NZ_CABEEY010000003.1"/>
</dbReference>
<dbReference type="NCBIfam" id="TIGR01945">
    <property type="entry name" value="rnfC"/>
    <property type="match status" value="1"/>
</dbReference>
<feature type="binding site" evidence="9">
    <location>
        <position position="426"/>
    </location>
    <ligand>
        <name>[4Fe-4S] cluster</name>
        <dbReference type="ChEBI" id="CHEBI:49883"/>
        <label>1</label>
    </ligand>
</feature>
<accession>A0A376HN25</accession>
<keyword evidence="9" id="KW-0997">Cell inner membrane</keyword>
<feature type="domain" description="4Fe-4S ferredoxin-type" evidence="12">
    <location>
        <begin position="369"/>
        <end position="397"/>
    </location>
</feature>
<evidence type="ECO:0000256" key="9">
    <source>
        <dbReference type="HAMAP-Rule" id="MF_00461"/>
    </source>
</evidence>
<dbReference type="InterPro" id="IPR026902">
    <property type="entry name" value="RnfC_N"/>
</dbReference>
<keyword evidence="4 9" id="KW-0677">Repeat</keyword>
<feature type="binding site" evidence="9">
    <location>
        <position position="383"/>
    </location>
    <ligand>
        <name>[4Fe-4S] cluster</name>
        <dbReference type="ChEBI" id="CHEBI:49883"/>
        <label>1</label>
    </ligand>
</feature>
<dbReference type="Pfam" id="PF12838">
    <property type="entry name" value="Fer4_7"/>
    <property type="match status" value="1"/>
</dbReference>
<keyword evidence="1 9" id="KW-0813">Transport</keyword>
<reference evidence="13 14" key="1">
    <citation type="submission" date="2018-06" db="EMBL/GenBank/DDBJ databases">
        <authorList>
            <consortium name="Pathogen Informatics"/>
            <person name="Doyle S."/>
        </authorList>
    </citation>
    <scope>NUCLEOTIDE SEQUENCE [LARGE SCALE GENOMIC DNA]</scope>
    <source>
        <strain evidence="13 14">NCTC8603</strain>
    </source>
</reference>
<organism evidence="13 14">
    <name type="scientific">Escherichia coli</name>
    <dbReference type="NCBI Taxonomy" id="562"/>
    <lineage>
        <taxon>Bacteria</taxon>
        <taxon>Pseudomonadati</taxon>
        <taxon>Pseudomonadota</taxon>
        <taxon>Gammaproteobacteria</taxon>
        <taxon>Enterobacterales</taxon>
        <taxon>Enterobacteriaceae</taxon>
        <taxon>Escherichia</taxon>
    </lineage>
</organism>
<dbReference type="GO" id="GO:0009055">
    <property type="term" value="F:electron transfer activity"/>
    <property type="evidence" value="ECO:0007669"/>
    <property type="project" value="InterPro"/>
</dbReference>
<keyword evidence="7 9" id="KW-0408">Iron</keyword>
<dbReference type="SUPFAM" id="SSF142019">
    <property type="entry name" value="Nqo1 FMN-binding domain-like"/>
    <property type="match status" value="1"/>
</dbReference>
<dbReference type="InterPro" id="IPR011538">
    <property type="entry name" value="Nuo51_FMN-bd"/>
</dbReference>
<dbReference type="EC" id="7.-.-.-" evidence="9"/>
<dbReference type="SMR" id="A0A376HN25"/>
<dbReference type="Gene3D" id="3.30.70.20">
    <property type="match status" value="1"/>
</dbReference>
<dbReference type="EMBL" id="UGEE01000003">
    <property type="protein sequence ID" value="STK74430.1"/>
    <property type="molecule type" value="Genomic_DNA"/>
</dbReference>
<comment type="function">
    <text evidence="9">Part of a membrane-bound complex that couples electron transfer with translocation of ions across the membrane. Required to maintain the reduced state of SoxR.</text>
</comment>
<keyword evidence="5 9" id="KW-1278">Translocase</keyword>
<feature type="region of interest" description="Disordered" evidence="11">
    <location>
        <begin position="627"/>
        <end position="654"/>
    </location>
</feature>
<comment type="similarity">
    <text evidence="9">Belongs to the 4Fe4S bacterial-type ferredoxin family. RnfC subfamily.</text>
</comment>
<evidence type="ECO:0000256" key="5">
    <source>
        <dbReference type="ARBA" id="ARBA00022967"/>
    </source>
</evidence>
<keyword evidence="2 9" id="KW-0004">4Fe-4S</keyword>
<feature type="binding site" evidence="9">
    <location>
        <position position="387"/>
    </location>
    <ligand>
        <name>[4Fe-4S] cluster</name>
        <dbReference type="ChEBI" id="CHEBI:49883"/>
        <label>2</label>
    </ligand>
</feature>
<evidence type="ECO:0000256" key="2">
    <source>
        <dbReference type="ARBA" id="ARBA00022485"/>
    </source>
</evidence>
<dbReference type="Gene3D" id="3.40.50.11540">
    <property type="entry name" value="NADH-ubiquinone oxidoreductase 51kDa subunit"/>
    <property type="match status" value="1"/>
</dbReference>
<keyword evidence="6 9" id="KW-0249">Electron transport</keyword>
<dbReference type="InterPro" id="IPR037225">
    <property type="entry name" value="Nuo51_FMN-bd_sf"/>
</dbReference>
<dbReference type="PROSITE" id="PS00198">
    <property type="entry name" value="4FE4S_FER_1"/>
    <property type="match status" value="1"/>
</dbReference>
<evidence type="ECO:0000256" key="11">
    <source>
        <dbReference type="SAM" id="MobiDB-lite"/>
    </source>
</evidence>
<evidence type="ECO:0000313" key="14">
    <source>
        <dbReference type="Proteomes" id="UP000255153"/>
    </source>
</evidence>
<evidence type="ECO:0000313" key="13">
    <source>
        <dbReference type="EMBL" id="STK74430.1"/>
    </source>
</evidence>
<name>A0A376HN25_ECOLX</name>
<comment type="subcellular location">
    <subcellularLocation>
        <location evidence="9">Cell inner membrane</location>
        <topology evidence="9">Peripheral membrane protein</topology>
    </subcellularLocation>
</comment>
<evidence type="ECO:0000256" key="1">
    <source>
        <dbReference type="ARBA" id="ARBA00022448"/>
    </source>
</evidence>
<evidence type="ECO:0000256" key="8">
    <source>
        <dbReference type="ARBA" id="ARBA00023014"/>
    </source>
</evidence>
<evidence type="ECO:0000256" key="10">
    <source>
        <dbReference type="SAM" id="Coils"/>
    </source>
</evidence>
<dbReference type="Proteomes" id="UP000255153">
    <property type="component" value="Unassembled WGS sequence"/>
</dbReference>
<feature type="binding site" evidence="9">
    <location>
        <position position="377"/>
    </location>
    <ligand>
        <name>[4Fe-4S] cluster</name>
        <dbReference type="ChEBI" id="CHEBI:49883"/>
        <label>1</label>
    </ligand>
</feature>
<dbReference type="GO" id="GO:0046872">
    <property type="term" value="F:metal ion binding"/>
    <property type="evidence" value="ECO:0007669"/>
    <property type="project" value="UniProtKB-KW"/>
</dbReference>
<feature type="domain" description="4Fe-4S ferredoxin-type" evidence="12">
    <location>
        <begin position="407"/>
        <end position="436"/>
    </location>
</feature>
<dbReference type="PROSITE" id="PS51379">
    <property type="entry name" value="4FE4S_FER_2"/>
    <property type="match status" value="2"/>
</dbReference>
<dbReference type="Pfam" id="PF01512">
    <property type="entry name" value="Complex1_51K"/>
    <property type="match status" value="1"/>
</dbReference>
<feature type="binding site" evidence="9">
    <location>
        <position position="419"/>
    </location>
    <ligand>
        <name>[4Fe-4S] cluster</name>
        <dbReference type="ChEBI" id="CHEBI:49883"/>
        <label>2</label>
    </ligand>
</feature>
<feature type="binding site" evidence="9">
    <location>
        <position position="416"/>
    </location>
    <ligand>
        <name>[4Fe-4S] cluster</name>
        <dbReference type="ChEBI" id="CHEBI:49883"/>
        <label>2</label>
    </ligand>
</feature>
<dbReference type="InterPro" id="IPR010208">
    <property type="entry name" value="Ion_transpt_RnfC/RsxC"/>
</dbReference>
<comment type="cofactor">
    <cofactor evidence="9">
        <name>[4Fe-4S] cluster</name>
        <dbReference type="ChEBI" id="CHEBI:49883"/>
    </cofactor>
    <text evidence="9">Binds 2 [4Fe-4S] clusters per subunit.</text>
</comment>
<protein>
    <recommendedName>
        <fullName evidence="9">Ion-translocating oxidoreductase complex subunit C</fullName>
        <ecNumber evidence="9">7.-.-.-</ecNumber>
    </recommendedName>
    <alternativeName>
        <fullName evidence="9">Rsx electron transport complex subunit C</fullName>
    </alternativeName>
</protein>
<dbReference type="GO" id="GO:0005886">
    <property type="term" value="C:plasma membrane"/>
    <property type="evidence" value="ECO:0007669"/>
    <property type="project" value="UniProtKB-SubCell"/>
</dbReference>
<dbReference type="PANTHER" id="PTHR43034">
    <property type="entry name" value="ION-TRANSLOCATING OXIDOREDUCTASE COMPLEX SUBUNIT C"/>
    <property type="match status" value="1"/>
</dbReference>
<dbReference type="InterPro" id="IPR017896">
    <property type="entry name" value="4Fe4S_Fe-S-bd"/>
</dbReference>
<dbReference type="PANTHER" id="PTHR43034:SF2">
    <property type="entry name" value="ION-TRANSLOCATING OXIDOREDUCTASE COMPLEX SUBUNIT C"/>
    <property type="match status" value="1"/>
</dbReference>
<dbReference type="Pfam" id="PF10531">
    <property type="entry name" value="SLBB"/>
    <property type="match status" value="1"/>
</dbReference>
<dbReference type="HAMAP" id="MF_00461">
    <property type="entry name" value="RsxC_RnfC"/>
    <property type="match status" value="1"/>
</dbReference>
<evidence type="ECO:0000256" key="7">
    <source>
        <dbReference type="ARBA" id="ARBA00023004"/>
    </source>
</evidence>
<keyword evidence="10" id="KW-0175">Coiled coil</keyword>
<keyword evidence="9" id="KW-0472">Membrane</keyword>
<feature type="coiled-coil region" evidence="10">
    <location>
        <begin position="443"/>
        <end position="470"/>
    </location>
</feature>
<feature type="binding site" evidence="9">
    <location>
        <position position="422"/>
    </location>
    <ligand>
        <name>[4Fe-4S] cluster</name>
        <dbReference type="ChEBI" id="CHEBI:49883"/>
        <label>2</label>
    </ligand>
</feature>
<gene>
    <name evidence="13" type="primary">rnfC</name>
    <name evidence="9" type="synonym">rsxC</name>
    <name evidence="13" type="ORF">NCTC8603_01434</name>
</gene>
<dbReference type="GO" id="GO:0051539">
    <property type="term" value="F:4 iron, 4 sulfur cluster binding"/>
    <property type="evidence" value="ECO:0007669"/>
    <property type="project" value="UniProtKB-KW"/>
</dbReference>
<feature type="binding site" evidence="9">
    <location>
        <position position="380"/>
    </location>
    <ligand>
        <name>[4Fe-4S] cluster</name>
        <dbReference type="ChEBI" id="CHEBI:49883"/>
        <label>1</label>
    </ligand>
</feature>
<evidence type="ECO:0000256" key="3">
    <source>
        <dbReference type="ARBA" id="ARBA00022723"/>
    </source>
</evidence>
<dbReference type="SUPFAM" id="SSF46548">
    <property type="entry name" value="alpha-helical ferredoxin"/>
    <property type="match status" value="1"/>
</dbReference>
<dbReference type="InterPro" id="IPR017900">
    <property type="entry name" value="4Fe4S_Fe_S_CS"/>
</dbReference>
<keyword evidence="3 9" id="KW-0479">Metal-binding</keyword>
<evidence type="ECO:0000259" key="12">
    <source>
        <dbReference type="PROSITE" id="PS51379"/>
    </source>
</evidence>
<dbReference type="InterPro" id="IPR019554">
    <property type="entry name" value="Soluble_ligand-bd"/>
</dbReference>
<dbReference type="Pfam" id="PF13375">
    <property type="entry name" value="RnfC_N"/>
    <property type="match status" value="1"/>
</dbReference>
<comment type="subunit">
    <text evidence="9">The complex is composed of six subunits: RsxA, RsxB, RsxC, RsxD, RsxE and RsxG.</text>
</comment>
<dbReference type="NCBIfam" id="NF003454">
    <property type="entry name" value="PRK05035.1"/>
    <property type="match status" value="1"/>
</dbReference>
<dbReference type="GO" id="GO:0022900">
    <property type="term" value="P:electron transport chain"/>
    <property type="evidence" value="ECO:0007669"/>
    <property type="project" value="UniProtKB-UniRule"/>
</dbReference>
<evidence type="ECO:0000256" key="4">
    <source>
        <dbReference type="ARBA" id="ARBA00022737"/>
    </source>
</evidence>
<proteinExistence type="inferred from homology"/>